<dbReference type="Proteomes" id="UP000467379">
    <property type="component" value="Chromosome"/>
</dbReference>
<keyword evidence="1" id="KW-0812">Transmembrane</keyword>
<proteinExistence type="predicted"/>
<dbReference type="Proteomes" id="UP000192441">
    <property type="component" value="Unassembled WGS sequence"/>
</dbReference>
<evidence type="ECO:0000313" key="5">
    <source>
        <dbReference type="Proteomes" id="UP000467379"/>
    </source>
</evidence>
<feature type="transmembrane region" description="Helical" evidence="1">
    <location>
        <begin position="49"/>
        <end position="68"/>
    </location>
</feature>
<name>A0A7I7VYN8_9MYCO</name>
<protein>
    <submittedName>
        <fullName evidence="2">Membrane protein</fullName>
    </submittedName>
</protein>
<sequence length="139" mass="14877">MTEILEILAVLVTGSLVGAEFCVAAFTNPVFAGLPDDAFRAARSDASRLLGRVMPFWYLGALAALVFVTAVARSWLTGIAGVLMAAVVVLSVTMLVPINNRIGAGDFSRELARRWDRLHWLRVALLAAIFVLLAAACFG</sequence>
<dbReference type="Pfam" id="PF08592">
    <property type="entry name" value="Anthrone_oxy"/>
    <property type="match status" value="1"/>
</dbReference>
<dbReference type="RefSeq" id="WP_083130185.1">
    <property type="nucleotide sequence ID" value="NZ_AP022606.1"/>
</dbReference>
<reference evidence="3 4" key="1">
    <citation type="submission" date="2016-12" db="EMBL/GenBank/DDBJ databases">
        <title>The new phylogeny of genus Mycobacterium.</title>
        <authorList>
            <person name="Tortoli E."/>
            <person name="Trovato A."/>
            <person name="Cirillo D.M."/>
        </authorList>
    </citation>
    <scope>NUCLEOTIDE SEQUENCE [LARGE SCALE GENOMIC DNA]</scope>
    <source>
        <strain evidence="3 4">DSM 44624</strain>
    </source>
</reference>
<gene>
    <name evidence="3" type="ORF">BST20_04820</name>
    <name evidence="2" type="ORF">MBRA_06790</name>
</gene>
<feature type="transmembrane region" description="Helical" evidence="1">
    <location>
        <begin position="75"/>
        <end position="98"/>
    </location>
</feature>
<evidence type="ECO:0000313" key="2">
    <source>
        <dbReference type="EMBL" id="BBZ10484.1"/>
    </source>
</evidence>
<dbReference type="EMBL" id="AP022606">
    <property type="protein sequence ID" value="BBZ10484.1"/>
    <property type="molecule type" value="Genomic_DNA"/>
</dbReference>
<dbReference type="OrthoDB" id="119926at2"/>
<evidence type="ECO:0000313" key="3">
    <source>
        <dbReference type="EMBL" id="ORA41428.1"/>
    </source>
</evidence>
<reference evidence="2 5" key="2">
    <citation type="journal article" date="2019" name="Emerg. Microbes Infect.">
        <title>Comprehensive subspecies identification of 175 nontuberculous mycobacteria species based on 7547 genomic profiles.</title>
        <authorList>
            <person name="Matsumoto Y."/>
            <person name="Kinjo T."/>
            <person name="Motooka D."/>
            <person name="Nabeya D."/>
            <person name="Jung N."/>
            <person name="Uechi K."/>
            <person name="Horii T."/>
            <person name="Iida T."/>
            <person name="Fujita J."/>
            <person name="Nakamura S."/>
        </authorList>
    </citation>
    <scope>NUCLEOTIDE SEQUENCE [LARGE SCALE GENOMIC DNA]</scope>
    <source>
        <strain evidence="2 5">JCM 12687</strain>
    </source>
</reference>
<keyword evidence="5" id="KW-1185">Reference proteome</keyword>
<dbReference type="EMBL" id="MVHM01000001">
    <property type="protein sequence ID" value="ORA41428.1"/>
    <property type="molecule type" value="Genomic_DNA"/>
</dbReference>
<dbReference type="InterPro" id="IPR013901">
    <property type="entry name" value="Anthrone_oxy"/>
</dbReference>
<dbReference type="AlphaFoldDB" id="A0A7I7VYN8"/>
<keyword evidence="1" id="KW-0472">Membrane</keyword>
<keyword evidence="1" id="KW-1133">Transmembrane helix</keyword>
<evidence type="ECO:0000256" key="1">
    <source>
        <dbReference type="SAM" id="Phobius"/>
    </source>
</evidence>
<feature type="transmembrane region" description="Helical" evidence="1">
    <location>
        <begin position="118"/>
        <end position="138"/>
    </location>
</feature>
<evidence type="ECO:0000313" key="4">
    <source>
        <dbReference type="Proteomes" id="UP000192441"/>
    </source>
</evidence>
<organism evidence="3 4">
    <name type="scientific">Mycobacterium branderi</name>
    <dbReference type="NCBI Taxonomy" id="43348"/>
    <lineage>
        <taxon>Bacteria</taxon>
        <taxon>Bacillati</taxon>
        <taxon>Actinomycetota</taxon>
        <taxon>Actinomycetes</taxon>
        <taxon>Mycobacteriales</taxon>
        <taxon>Mycobacteriaceae</taxon>
        <taxon>Mycobacterium</taxon>
    </lineage>
</organism>
<reference evidence="2" key="3">
    <citation type="submission" date="2020-02" db="EMBL/GenBank/DDBJ databases">
        <authorList>
            <person name="Matsumoto Y."/>
            <person name="Motooka D."/>
            <person name="Nakamura S."/>
        </authorList>
    </citation>
    <scope>NUCLEOTIDE SEQUENCE</scope>
    <source>
        <strain evidence="2">JCM 12687</strain>
    </source>
</reference>
<accession>A0A7I7VYN8</accession>